<dbReference type="EMBL" id="JYDH01000314">
    <property type="protein sequence ID" value="KRY26897.1"/>
    <property type="molecule type" value="Genomic_DNA"/>
</dbReference>
<gene>
    <name evidence="5" type="ORF">T01_1112</name>
    <name evidence="3" type="ORF">T01_11439</name>
    <name evidence="4" type="ORF">T01_7153</name>
    <name evidence="2" type="ORF">T01_9488</name>
</gene>
<evidence type="ECO:0000313" key="4">
    <source>
        <dbReference type="EMBL" id="KRY26897.1"/>
    </source>
</evidence>
<feature type="region of interest" description="Disordered" evidence="1">
    <location>
        <begin position="1"/>
        <end position="39"/>
    </location>
</feature>
<comment type="caution">
    <text evidence="3">The sequence shown here is derived from an EMBL/GenBank/DDBJ whole genome shotgun (WGS) entry which is preliminary data.</text>
</comment>
<organism evidence="3 6">
    <name type="scientific">Trichinella spiralis</name>
    <name type="common">Trichina worm</name>
    <dbReference type="NCBI Taxonomy" id="6334"/>
    <lineage>
        <taxon>Eukaryota</taxon>
        <taxon>Metazoa</taxon>
        <taxon>Ecdysozoa</taxon>
        <taxon>Nematoda</taxon>
        <taxon>Enoplea</taxon>
        <taxon>Dorylaimia</taxon>
        <taxon>Trichinellida</taxon>
        <taxon>Trichinellidae</taxon>
        <taxon>Trichinella</taxon>
    </lineage>
</organism>
<dbReference type="InParanoid" id="A0A0V1APN7"/>
<evidence type="ECO:0000313" key="6">
    <source>
        <dbReference type="Proteomes" id="UP000054776"/>
    </source>
</evidence>
<accession>A0A0V1APN7</accession>
<reference evidence="3 6" key="1">
    <citation type="submission" date="2015-01" db="EMBL/GenBank/DDBJ databases">
        <title>Evolution of Trichinella species and genotypes.</title>
        <authorList>
            <person name="Korhonen P.K."/>
            <person name="Edoardo P."/>
            <person name="Giuseppe L.R."/>
            <person name="Gasser R.B."/>
        </authorList>
    </citation>
    <scope>NUCLEOTIDE SEQUENCE [LARGE SCALE GENOMIC DNA]</scope>
    <source>
        <strain evidence="3">ISS3</strain>
    </source>
</reference>
<proteinExistence type="predicted"/>
<dbReference type="AlphaFoldDB" id="A0A0V1APN7"/>
<evidence type="ECO:0000256" key="1">
    <source>
        <dbReference type="SAM" id="MobiDB-lite"/>
    </source>
</evidence>
<keyword evidence="6" id="KW-1185">Reference proteome</keyword>
<sequence>MKLFRRSKEEDTAMGATEWSKNHDATADSGSDDSGIENQLDDLENTFDLAGELGVEEELDMGKFVDIKLAQKESRTLPQWKK</sequence>
<name>A0A0V1APN7_TRISP</name>
<feature type="compositionally biased region" description="Acidic residues" evidence="1">
    <location>
        <begin position="30"/>
        <end position="39"/>
    </location>
</feature>
<dbReference type="OrthoDB" id="5932551at2759"/>
<dbReference type="EMBL" id="JYDH01000105">
    <property type="protein sequence ID" value="KRY32064.1"/>
    <property type="molecule type" value="Genomic_DNA"/>
</dbReference>
<dbReference type="EMBL" id="JYDH01000343">
    <property type="protein sequence ID" value="KRY26757.1"/>
    <property type="molecule type" value="Genomic_DNA"/>
</dbReference>
<feature type="compositionally biased region" description="Basic and acidic residues" evidence="1">
    <location>
        <begin position="1"/>
        <end position="11"/>
    </location>
</feature>
<evidence type="ECO:0000313" key="2">
    <source>
        <dbReference type="EMBL" id="KRY26094.1"/>
    </source>
</evidence>
<protein>
    <submittedName>
        <fullName evidence="3">Uncharacterized protein</fullName>
    </submittedName>
</protein>
<dbReference type="EMBL" id="JYDH01000575">
    <property type="protein sequence ID" value="KRY26094.1"/>
    <property type="molecule type" value="Genomic_DNA"/>
</dbReference>
<evidence type="ECO:0000313" key="3">
    <source>
        <dbReference type="EMBL" id="KRY26757.1"/>
    </source>
</evidence>
<dbReference type="Proteomes" id="UP000054776">
    <property type="component" value="Unassembled WGS sequence"/>
</dbReference>
<evidence type="ECO:0000313" key="5">
    <source>
        <dbReference type="EMBL" id="KRY32064.1"/>
    </source>
</evidence>